<feature type="compositionally biased region" description="Basic and acidic residues" evidence="7">
    <location>
        <begin position="298"/>
        <end position="335"/>
    </location>
</feature>
<feature type="compositionally biased region" description="Basic and acidic residues" evidence="7">
    <location>
        <begin position="228"/>
        <end position="251"/>
    </location>
</feature>
<feature type="compositionally biased region" description="Low complexity" evidence="7">
    <location>
        <begin position="261"/>
        <end position="271"/>
    </location>
</feature>
<reference evidence="9 10" key="1">
    <citation type="journal article" date="2020" name="bioRxiv">
        <title>Metabolic contributions of an alphaproteobacterial endosymbiont in the apicomplexan Cardiosporidium cionae.</title>
        <authorList>
            <person name="Hunter E.S."/>
            <person name="Paight C.J."/>
            <person name="Lane C.E."/>
        </authorList>
    </citation>
    <scope>NUCLEOTIDE SEQUENCE [LARGE SCALE GENOMIC DNA]</scope>
    <source>
        <strain evidence="9">ESH_2018</strain>
    </source>
</reference>
<keyword evidence="2" id="KW-0507">mRNA processing</keyword>
<keyword evidence="5" id="KW-0539">Nucleus</keyword>
<evidence type="ECO:0000256" key="7">
    <source>
        <dbReference type="SAM" id="MobiDB-lite"/>
    </source>
</evidence>
<sequence length="393" mass="44844">MSNRGSTTRVYVGNLPENIKEREVEDIFYKFGRIKDIDIKYGRASNGTTYAFLEFDNPRDAEEAVDRRDGYKMFGERLRVEFTGERRPKWNKNQPHGPPKRTTHRVLVRGLPSSASWQDLKDHMRQAGSVGYANIEGGVGVVEYEHRSDMEWALRKLNGSIFKNMYHRVAIKVREERQESRSRSASLRSDEDRHYAENRYRSRSPPRSRNANRYSRSRSHSNSYGSDVGRRQRKNQDYPRDRGAPDTRPREATSSQRKNRSPSSRRASISPEIHRSSLSLNHSSGRESLGRKSSLSPDAKHRERSLSAEMKKFEGEEEDASPRHPSNESPEERNASLEAMNGYRGGSLSKTNGAVRNNRSASAASSYSDDRVSRSRSKSESKNDYASDASSDA</sequence>
<dbReference type="InterPro" id="IPR050374">
    <property type="entry name" value="RRT5_SRSF_SR"/>
</dbReference>
<feature type="compositionally biased region" description="Low complexity" evidence="7">
    <location>
        <begin position="354"/>
        <end position="367"/>
    </location>
</feature>
<evidence type="ECO:0000256" key="1">
    <source>
        <dbReference type="ARBA" id="ARBA00004123"/>
    </source>
</evidence>
<comment type="subcellular location">
    <subcellularLocation>
        <location evidence="1">Nucleus</location>
    </subcellularLocation>
</comment>
<evidence type="ECO:0000256" key="6">
    <source>
        <dbReference type="PROSITE-ProRule" id="PRU00176"/>
    </source>
</evidence>
<evidence type="ECO:0000256" key="5">
    <source>
        <dbReference type="ARBA" id="ARBA00023242"/>
    </source>
</evidence>
<evidence type="ECO:0000259" key="8">
    <source>
        <dbReference type="PROSITE" id="PS50102"/>
    </source>
</evidence>
<feature type="region of interest" description="Disordered" evidence="7">
    <location>
        <begin position="175"/>
        <end position="393"/>
    </location>
</feature>
<feature type="compositionally biased region" description="Low complexity" evidence="7">
    <location>
        <begin position="207"/>
        <end position="224"/>
    </location>
</feature>
<dbReference type="InterPro" id="IPR035979">
    <property type="entry name" value="RBD_domain_sf"/>
</dbReference>
<protein>
    <submittedName>
        <fullName evidence="9">Splicing factor SF2</fullName>
    </submittedName>
</protein>
<accession>A0ABQ7J778</accession>
<proteinExistence type="predicted"/>
<dbReference type="Proteomes" id="UP000823046">
    <property type="component" value="Unassembled WGS sequence"/>
</dbReference>
<name>A0ABQ7J778_9APIC</name>
<gene>
    <name evidence="9" type="primary">SF2</name>
    <name evidence="9" type="ORF">IE077_003922</name>
</gene>
<evidence type="ECO:0000256" key="3">
    <source>
        <dbReference type="ARBA" id="ARBA00022737"/>
    </source>
</evidence>
<organism evidence="9 10">
    <name type="scientific">Cardiosporidium cionae</name>
    <dbReference type="NCBI Taxonomy" id="476202"/>
    <lineage>
        <taxon>Eukaryota</taxon>
        <taxon>Sar</taxon>
        <taxon>Alveolata</taxon>
        <taxon>Apicomplexa</taxon>
        <taxon>Aconoidasida</taxon>
        <taxon>Nephromycida</taxon>
        <taxon>Cardiosporidium</taxon>
    </lineage>
</organism>
<dbReference type="PROSITE" id="PS50102">
    <property type="entry name" value="RRM"/>
    <property type="match status" value="2"/>
</dbReference>
<dbReference type="SMART" id="SM00360">
    <property type="entry name" value="RRM"/>
    <property type="match status" value="2"/>
</dbReference>
<feature type="compositionally biased region" description="Basic and acidic residues" evidence="7">
    <location>
        <begin position="368"/>
        <end position="385"/>
    </location>
</feature>
<dbReference type="PANTHER" id="PTHR23003:SF62">
    <property type="entry name" value="SERINE_ARGININE (SR)-TYPE SHUTTLING MRNA BINDING PROTEIN NPL3"/>
    <property type="match status" value="1"/>
</dbReference>
<dbReference type="PANTHER" id="PTHR23003">
    <property type="entry name" value="RNA RECOGNITION MOTIF RRM DOMAIN CONTAINING PROTEIN"/>
    <property type="match status" value="1"/>
</dbReference>
<evidence type="ECO:0000256" key="4">
    <source>
        <dbReference type="ARBA" id="ARBA00022884"/>
    </source>
</evidence>
<keyword evidence="3" id="KW-0677">Repeat</keyword>
<dbReference type="EMBL" id="JADAQX010000587">
    <property type="protein sequence ID" value="KAF8819831.1"/>
    <property type="molecule type" value="Genomic_DNA"/>
</dbReference>
<dbReference type="InterPro" id="IPR000504">
    <property type="entry name" value="RRM_dom"/>
</dbReference>
<feature type="domain" description="RRM" evidence="8">
    <location>
        <begin position="104"/>
        <end position="178"/>
    </location>
</feature>
<evidence type="ECO:0000313" key="10">
    <source>
        <dbReference type="Proteomes" id="UP000823046"/>
    </source>
</evidence>
<comment type="caution">
    <text evidence="9">The sequence shown here is derived from an EMBL/GenBank/DDBJ whole genome shotgun (WGS) entry which is preliminary data.</text>
</comment>
<feature type="compositionally biased region" description="Basic and acidic residues" evidence="7">
    <location>
        <begin position="175"/>
        <end position="200"/>
    </location>
</feature>
<keyword evidence="10" id="KW-1185">Reference proteome</keyword>
<dbReference type="Pfam" id="PF00076">
    <property type="entry name" value="RRM_1"/>
    <property type="match status" value="2"/>
</dbReference>
<feature type="domain" description="RRM" evidence="8">
    <location>
        <begin position="8"/>
        <end position="85"/>
    </location>
</feature>
<dbReference type="CDD" id="cd12339">
    <property type="entry name" value="RRM2_SRSF1_4_like"/>
    <property type="match status" value="1"/>
</dbReference>
<evidence type="ECO:0000313" key="9">
    <source>
        <dbReference type="EMBL" id="KAF8819831.1"/>
    </source>
</evidence>
<dbReference type="Gene3D" id="3.30.70.330">
    <property type="match status" value="2"/>
</dbReference>
<dbReference type="SUPFAM" id="SSF54928">
    <property type="entry name" value="RNA-binding domain, RBD"/>
    <property type="match status" value="1"/>
</dbReference>
<keyword evidence="4 6" id="KW-0694">RNA-binding</keyword>
<dbReference type="InterPro" id="IPR012677">
    <property type="entry name" value="Nucleotide-bd_a/b_plait_sf"/>
</dbReference>
<evidence type="ECO:0000256" key="2">
    <source>
        <dbReference type="ARBA" id="ARBA00022664"/>
    </source>
</evidence>